<dbReference type="PANTHER" id="PTHR42732">
    <property type="entry name" value="BETA-GALACTOSIDASE"/>
    <property type="match status" value="1"/>
</dbReference>
<accession>A0A917S5F7</accession>
<protein>
    <submittedName>
        <fullName evidence="7">Hydrolase</fullName>
    </submittedName>
</protein>
<dbReference type="InterPro" id="IPR013783">
    <property type="entry name" value="Ig-like_fold"/>
</dbReference>
<evidence type="ECO:0000259" key="4">
    <source>
        <dbReference type="Pfam" id="PF00703"/>
    </source>
</evidence>
<dbReference type="Pfam" id="PF00703">
    <property type="entry name" value="Glyco_hydro_2"/>
    <property type="match status" value="1"/>
</dbReference>
<dbReference type="Pfam" id="PF02836">
    <property type="entry name" value="Glyco_hydro_2_C"/>
    <property type="match status" value="1"/>
</dbReference>
<proteinExistence type="inferred from homology"/>
<dbReference type="Gene3D" id="3.20.20.80">
    <property type="entry name" value="Glycosidases"/>
    <property type="match status" value="1"/>
</dbReference>
<dbReference type="PANTHER" id="PTHR42732:SF3">
    <property type="entry name" value="HYDROLASE"/>
    <property type="match status" value="1"/>
</dbReference>
<comment type="similarity">
    <text evidence="1">Belongs to the glycosyl hydrolase 2 family.</text>
</comment>
<dbReference type="AlphaFoldDB" id="A0A917S5F7"/>
<dbReference type="InterPro" id="IPR006102">
    <property type="entry name" value="Ig-like_GH2"/>
</dbReference>
<feature type="domain" description="Glycoside hydrolase family 2 catalytic" evidence="5">
    <location>
        <begin position="307"/>
        <end position="466"/>
    </location>
</feature>
<evidence type="ECO:0000256" key="2">
    <source>
        <dbReference type="ARBA" id="ARBA00022801"/>
    </source>
</evidence>
<dbReference type="InterPro" id="IPR051913">
    <property type="entry name" value="GH2_Domain-Containing"/>
</dbReference>
<evidence type="ECO:0000259" key="6">
    <source>
        <dbReference type="Pfam" id="PF02837"/>
    </source>
</evidence>
<dbReference type="Pfam" id="PF02837">
    <property type="entry name" value="Glyco_hydro_2_N"/>
    <property type="match status" value="1"/>
</dbReference>
<evidence type="ECO:0000313" key="7">
    <source>
        <dbReference type="EMBL" id="GGL59544.1"/>
    </source>
</evidence>
<dbReference type="SUPFAM" id="SSF49303">
    <property type="entry name" value="beta-Galactosidase/glucuronidase domain"/>
    <property type="match status" value="1"/>
</dbReference>
<keyword evidence="3" id="KW-0326">Glycosidase</keyword>
<comment type="caution">
    <text evidence="7">The sequence shown here is derived from an EMBL/GenBank/DDBJ whole genome shotgun (WGS) entry which is preliminary data.</text>
</comment>
<evidence type="ECO:0000256" key="1">
    <source>
        <dbReference type="ARBA" id="ARBA00007401"/>
    </source>
</evidence>
<dbReference type="SUPFAM" id="SSF49785">
    <property type="entry name" value="Galactose-binding domain-like"/>
    <property type="match status" value="1"/>
</dbReference>
<dbReference type="InterPro" id="IPR036156">
    <property type="entry name" value="Beta-gal/glucu_dom_sf"/>
</dbReference>
<keyword evidence="8" id="KW-1185">Reference proteome</keyword>
<dbReference type="Gene3D" id="2.60.40.10">
    <property type="entry name" value="Immunoglobulins"/>
    <property type="match status" value="1"/>
</dbReference>
<sequence>MNLSHIVVSVPAMSTLQNPGSDIPKPEYPRPQLQRPDWLNLNGTWQFEIDSGDSGLHRGLLDRDLTGEITVPFAPETELSGIGNTDYLEVVWYRRSVEVPADWSGRRVLLHFGAVDHDTTVWVNGQEVGRHRGGFSSFTFEISAALRQAQGATATIVVRARDPREAIQARGKQSLNFFNQDCHYTRTTGIWQTVWLEAVPQDYIKSLKITPQLASNSFLVETALSANRTNSSVKITISDQDGTVAEQTVRADLDLAPVTQLSMTADRVRPWSPEDPHLYDVVVELVSGDDSVDRVTSYAGLRSVSLDGKQIKINGKPVFQRLVLDQGYWPESLMTSPSDAALVRDIELSLAAGFNGARLHQKVFEERFYYHADRLGYLVWGEFGDWGVGGYGPVEDHQQPTQSVITQWLEVVSRDYNHPSLIGWCPTNETWQPLMDKITVLDDVTRGMFLATKAADHSRPVLDASGYSHRVPETDVYDSHDYEQEPDKFAANQAGLAQDKPYTNDWNGRTISLPYTGQPYFVSEFGGIWWNPDRTNVQGTDRNESWGYGDRVVDEEGFQERFAGLTAALLDDPNMFGYCYTQLTDVFQEENGIYRFDRSEKLDVSRVRAAQLRPAAYEK</sequence>
<evidence type="ECO:0000259" key="5">
    <source>
        <dbReference type="Pfam" id="PF02836"/>
    </source>
</evidence>
<organism evidence="7 8">
    <name type="scientific">Microlunatus endophyticus</name>
    <dbReference type="NCBI Taxonomy" id="1716077"/>
    <lineage>
        <taxon>Bacteria</taxon>
        <taxon>Bacillati</taxon>
        <taxon>Actinomycetota</taxon>
        <taxon>Actinomycetes</taxon>
        <taxon>Propionibacteriales</taxon>
        <taxon>Propionibacteriaceae</taxon>
        <taxon>Microlunatus</taxon>
    </lineage>
</organism>
<feature type="domain" description="Glycosyl hydrolases family 2 sugar binding" evidence="6">
    <location>
        <begin position="89"/>
        <end position="196"/>
    </location>
</feature>
<evidence type="ECO:0000313" key="8">
    <source>
        <dbReference type="Proteomes" id="UP000613840"/>
    </source>
</evidence>
<dbReference type="GO" id="GO:0005975">
    <property type="term" value="P:carbohydrate metabolic process"/>
    <property type="evidence" value="ECO:0007669"/>
    <property type="project" value="InterPro"/>
</dbReference>
<dbReference type="InterPro" id="IPR017853">
    <property type="entry name" value="GH"/>
</dbReference>
<feature type="domain" description="Glycoside hydrolase family 2 immunoglobulin-like beta-sandwich" evidence="4">
    <location>
        <begin position="203"/>
        <end position="302"/>
    </location>
</feature>
<dbReference type="InterPro" id="IPR008979">
    <property type="entry name" value="Galactose-bd-like_sf"/>
</dbReference>
<reference evidence="7" key="2">
    <citation type="submission" date="2020-09" db="EMBL/GenBank/DDBJ databases">
        <authorList>
            <person name="Sun Q."/>
            <person name="Zhou Y."/>
        </authorList>
    </citation>
    <scope>NUCLEOTIDE SEQUENCE</scope>
    <source>
        <strain evidence="7">CGMCC 4.7306</strain>
    </source>
</reference>
<reference evidence="7" key="1">
    <citation type="journal article" date="2014" name="Int. J. Syst. Evol. Microbiol.">
        <title>Complete genome sequence of Corynebacterium casei LMG S-19264T (=DSM 44701T), isolated from a smear-ripened cheese.</title>
        <authorList>
            <consortium name="US DOE Joint Genome Institute (JGI-PGF)"/>
            <person name="Walter F."/>
            <person name="Albersmeier A."/>
            <person name="Kalinowski J."/>
            <person name="Ruckert C."/>
        </authorList>
    </citation>
    <scope>NUCLEOTIDE SEQUENCE</scope>
    <source>
        <strain evidence="7">CGMCC 4.7306</strain>
    </source>
</reference>
<dbReference type="Proteomes" id="UP000613840">
    <property type="component" value="Unassembled WGS sequence"/>
</dbReference>
<name>A0A917S5F7_9ACTN</name>
<evidence type="ECO:0000256" key="3">
    <source>
        <dbReference type="ARBA" id="ARBA00023295"/>
    </source>
</evidence>
<dbReference type="Gene3D" id="2.60.120.260">
    <property type="entry name" value="Galactose-binding domain-like"/>
    <property type="match status" value="1"/>
</dbReference>
<dbReference type="GO" id="GO:0004553">
    <property type="term" value="F:hydrolase activity, hydrolyzing O-glycosyl compounds"/>
    <property type="evidence" value="ECO:0007669"/>
    <property type="project" value="InterPro"/>
</dbReference>
<dbReference type="EMBL" id="BMMZ01000003">
    <property type="protein sequence ID" value="GGL59544.1"/>
    <property type="molecule type" value="Genomic_DNA"/>
</dbReference>
<gene>
    <name evidence="7" type="ORF">GCM10011575_17620</name>
</gene>
<keyword evidence="2 7" id="KW-0378">Hydrolase</keyword>
<dbReference type="InterPro" id="IPR006104">
    <property type="entry name" value="Glyco_hydro_2_N"/>
</dbReference>
<dbReference type="SUPFAM" id="SSF51445">
    <property type="entry name" value="(Trans)glycosidases"/>
    <property type="match status" value="1"/>
</dbReference>
<dbReference type="InterPro" id="IPR006103">
    <property type="entry name" value="Glyco_hydro_2_cat"/>
</dbReference>